<evidence type="ECO:0000313" key="2">
    <source>
        <dbReference type="EMBL" id="ENZ45614.1"/>
    </source>
</evidence>
<dbReference type="AlphaFoldDB" id="R0BL10"/>
<proteinExistence type="predicted"/>
<accession>R0BL10</accession>
<protein>
    <submittedName>
        <fullName evidence="2">Uncharacterized protein</fullName>
    </submittedName>
</protein>
<dbReference type="EMBL" id="AGYG01000001">
    <property type="protein sequence ID" value="ENZ45614.1"/>
    <property type="molecule type" value="Genomic_DNA"/>
</dbReference>
<evidence type="ECO:0000313" key="3">
    <source>
        <dbReference type="Proteomes" id="UP000013041"/>
    </source>
</evidence>
<dbReference type="PATRIC" id="fig|997897.5.peg.481"/>
<gene>
    <name evidence="2" type="ORF">HMPREF1097_00448</name>
</gene>
<reference evidence="2 3" key="1">
    <citation type="submission" date="2013-01" db="EMBL/GenBank/DDBJ databases">
        <title>The Genome Sequence of Clostridium bolteae 90B8.</title>
        <authorList>
            <consortium name="The Broad Institute Genome Sequencing Platform"/>
            <person name="Earl A."/>
            <person name="Ward D."/>
            <person name="Feldgarden M."/>
            <person name="Gevers D."/>
            <person name="Courvalin P."/>
            <person name="Lambert T."/>
            <person name="Walker B."/>
            <person name="Young S.K."/>
            <person name="Zeng Q."/>
            <person name="Gargeya S."/>
            <person name="Fitzgerald M."/>
            <person name="Haas B."/>
            <person name="Abouelleil A."/>
            <person name="Alvarado L."/>
            <person name="Arachchi H.M."/>
            <person name="Berlin A.M."/>
            <person name="Chapman S.B."/>
            <person name="Dewar J."/>
            <person name="Goldberg J."/>
            <person name="Griggs A."/>
            <person name="Gujja S."/>
            <person name="Hansen M."/>
            <person name="Howarth C."/>
            <person name="Imamovic A."/>
            <person name="Larimer J."/>
            <person name="McCowan C."/>
            <person name="Murphy C."/>
            <person name="Neiman D."/>
            <person name="Pearson M."/>
            <person name="Priest M."/>
            <person name="Roberts A."/>
            <person name="Saif S."/>
            <person name="Shea T."/>
            <person name="Sisk P."/>
            <person name="Sykes S."/>
            <person name="Wortman J."/>
            <person name="Nusbaum C."/>
            <person name="Birren B."/>
        </authorList>
    </citation>
    <scope>NUCLEOTIDE SEQUENCE [LARGE SCALE GENOMIC DNA]</scope>
    <source>
        <strain evidence="2 3">90B8</strain>
    </source>
</reference>
<name>R0BL10_9FIRM</name>
<comment type="caution">
    <text evidence="2">The sequence shown here is derived from an EMBL/GenBank/DDBJ whole genome shotgun (WGS) entry which is preliminary data.</text>
</comment>
<sequence length="228" mass="25519">MPLIQWQSSYTFQPTPPARTETYNSPRPVKPLFISTHSAREDGDIFISQMIMNLYLFQPTPPARTETTAALHDGMQALLFQPTPPARTETPPQRHAGTAGPISTHSAREDGDSNTTQKNQQFFITFPQSNHIILPQITANLPCTHPKPFSLCSFSGANPPVNSCLLQVRTKLFETSLPPAARSEYQRLFHFNPFTHPNMFNLCSVFISQVVKSKAVSLLINDICQYGF</sequence>
<dbReference type="Proteomes" id="UP000013041">
    <property type="component" value="Unassembled WGS sequence"/>
</dbReference>
<feature type="region of interest" description="Disordered" evidence="1">
    <location>
        <begin position="81"/>
        <end position="116"/>
    </location>
</feature>
<dbReference type="HOGENOM" id="CLU_1213073_0_0_9"/>
<organism evidence="2 3">
    <name type="scientific">Enterocloster bolteae 90B8</name>
    <dbReference type="NCBI Taxonomy" id="997897"/>
    <lineage>
        <taxon>Bacteria</taxon>
        <taxon>Bacillati</taxon>
        <taxon>Bacillota</taxon>
        <taxon>Clostridia</taxon>
        <taxon>Lachnospirales</taxon>
        <taxon>Lachnospiraceae</taxon>
        <taxon>Enterocloster</taxon>
    </lineage>
</organism>
<evidence type="ECO:0000256" key="1">
    <source>
        <dbReference type="SAM" id="MobiDB-lite"/>
    </source>
</evidence>